<proteinExistence type="predicted"/>
<dbReference type="EMBL" id="CM044706">
    <property type="protein sequence ID" value="KAI5658891.1"/>
    <property type="molecule type" value="Genomic_DNA"/>
</dbReference>
<reference evidence="2" key="1">
    <citation type="journal article" date="2023" name="Nat. Plants">
        <title>Single-cell RNA sequencing provides a high-resolution roadmap for understanding the multicellular compartmentation of specialized metabolism.</title>
        <authorList>
            <person name="Sun S."/>
            <person name="Shen X."/>
            <person name="Li Y."/>
            <person name="Li Y."/>
            <person name="Wang S."/>
            <person name="Li R."/>
            <person name="Zhang H."/>
            <person name="Shen G."/>
            <person name="Guo B."/>
            <person name="Wei J."/>
            <person name="Xu J."/>
            <person name="St-Pierre B."/>
            <person name="Chen S."/>
            <person name="Sun C."/>
        </authorList>
    </citation>
    <scope>NUCLEOTIDE SEQUENCE [LARGE SCALE GENOMIC DNA]</scope>
</reference>
<organism evidence="1 2">
    <name type="scientific">Catharanthus roseus</name>
    <name type="common">Madagascar periwinkle</name>
    <name type="synonym">Vinca rosea</name>
    <dbReference type="NCBI Taxonomy" id="4058"/>
    <lineage>
        <taxon>Eukaryota</taxon>
        <taxon>Viridiplantae</taxon>
        <taxon>Streptophyta</taxon>
        <taxon>Embryophyta</taxon>
        <taxon>Tracheophyta</taxon>
        <taxon>Spermatophyta</taxon>
        <taxon>Magnoliopsida</taxon>
        <taxon>eudicotyledons</taxon>
        <taxon>Gunneridae</taxon>
        <taxon>Pentapetalae</taxon>
        <taxon>asterids</taxon>
        <taxon>lamiids</taxon>
        <taxon>Gentianales</taxon>
        <taxon>Apocynaceae</taxon>
        <taxon>Rauvolfioideae</taxon>
        <taxon>Vinceae</taxon>
        <taxon>Catharanthinae</taxon>
        <taxon>Catharanthus</taxon>
    </lineage>
</organism>
<evidence type="ECO:0000313" key="2">
    <source>
        <dbReference type="Proteomes" id="UP001060085"/>
    </source>
</evidence>
<evidence type="ECO:0000313" key="1">
    <source>
        <dbReference type="EMBL" id="KAI5658891.1"/>
    </source>
</evidence>
<dbReference type="Proteomes" id="UP001060085">
    <property type="component" value="Linkage Group LG06"/>
</dbReference>
<sequence>MASSFSLNNNEFDIFNDKNREITKLVSSLTDQYQNQSETRKLGLKEGKNQSTLQNHNEEENRSTGGLRRRSSGNGGRPAKRMNGVPKQSNSVYIVDRDELAEKGNANATGALKFSRMFILIILLCVFLLALASWKIINLQESAVFQIFSYNFKLRVLIRYSSPFSCRTCI</sequence>
<name>A0ACC0AHC9_CATRO</name>
<comment type="caution">
    <text evidence="1">The sequence shown here is derived from an EMBL/GenBank/DDBJ whole genome shotgun (WGS) entry which is preliminary data.</text>
</comment>
<accession>A0ACC0AHC9</accession>
<protein>
    <submittedName>
        <fullName evidence="1">Uncharacterized protein</fullName>
    </submittedName>
</protein>
<keyword evidence="2" id="KW-1185">Reference proteome</keyword>
<gene>
    <name evidence="1" type="ORF">M9H77_27684</name>
</gene>